<dbReference type="Proteomes" id="UP000483820">
    <property type="component" value="Chromosome III"/>
</dbReference>
<dbReference type="CTD" id="9799279"/>
<feature type="compositionally biased region" description="Low complexity" evidence="1">
    <location>
        <begin position="700"/>
        <end position="721"/>
    </location>
</feature>
<keyword evidence="2" id="KW-0472">Membrane</keyword>
<dbReference type="RefSeq" id="XP_053586555.1">
    <property type="nucleotide sequence ID" value="XM_053726978.1"/>
</dbReference>
<dbReference type="EMBL" id="WUAV01000003">
    <property type="protein sequence ID" value="KAF1760438.1"/>
    <property type="molecule type" value="Genomic_DNA"/>
</dbReference>
<evidence type="ECO:0008006" key="5">
    <source>
        <dbReference type="Google" id="ProtNLM"/>
    </source>
</evidence>
<feature type="compositionally biased region" description="Polar residues" evidence="1">
    <location>
        <begin position="32"/>
        <end position="42"/>
    </location>
</feature>
<reference evidence="3 4" key="1">
    <citation type="submission" date="2019-12" db="EMBL/GenBank/DDBJ databases">
        <title>Chromosome-level assembly of the Caenorhabditis remanei genome.</title>
        <authorList>
            <person name="Teterina A.A."/>
            <person name="Willis J.H."/>
            <person name="Phillips P.C."/>
        </authorList>
    </citation>
    <scope>NUCLEOTIDE SEQUENCE [LARGE SCALE GENOMIC DNA]</scope>
    <source>
        <strain evidence="3 4">PX506</strain>
        <tissue evidence="3">Whole organism</tissue>
    </source>
</reference>
<feature type="transmembrane region" description="Helical" evidence="2">
    <location>
        <begin position="632"/>
        <end position="656"/>
    </location>
</feature>
<keyword evidence="2" id="KW-0812">Transmembrane</keyword>
<protein>
    <recommendedName>
        <fullName evidence="5">Domain of unknown function WSN domain-containing protein</fullName>
    </recommendedName>
</protein>
<feature type="region of interest" description="Disordered" evidence="1">
    <location>
        <begin position="1"/>
        <end position="67"/>
    </location>
</feature>
<sequence length="814" mass="91666">MNTRAKQKQGYKSVKEVFPKENSRHELKSVKSEQQTTNNAQTPKRKPLRGYPDNNFSSNLRNDGFYPPIEHPRFEDESDKYEDMGKTFTDLKPVSYNETVENYNENIEEEDPLNNSLPGHSNSLNSSFSVTRSLQETSNIPVPFSGNSLCLRTLRNLLNVWSAQSIHCHTRLKNRTHWKFWNTGKLDKSHRISSIECFFDQDLNKFYANYVFVGESVIYQLTNMLVQLFRKITHPSFNIWKYSFHPRSCKAVDWNFLPIPEPVLRSLQEFCFDICEAYLPDELLTGNIDSTISFMEKLPLIAPEQEVLRRRSIRQTVLKMTNNSIWQAMRTIRNYHFNKVTETLVSCSVRSDCATHLRWEHLKAFREKSRSQDMPVDSYTPEDVYQFNLQTVTSFETDIATAASAIAGSTALIATIRSKIDQIKSSETGKKLIEFKEFAKYSKPIGDSSEVLSRIQKVLERKKELLDFVEKGNVVEEAVEQLPVPSQQFEVRKDWAGFDELGSQILKQLGKIQKWIDGLVKSEELESYGSALEKLVGLGDVELAMDRKFIALDSLIAFLKLTSFTGQTDKVVKFKTMITPLESLNLHFSKFDSSLSTMSSTVAGLQTSGGTSAVKNTTIATGKTGGDTETDYTMLFVIVGVALAAIIIGGVCEAYFKCIRSRCGKGKQKTPQGNNKKPPKPDPIPPKPDVKKPVNRGQGANNQRPVAQNQVVAVQPAAGQPRDPADNGQRVRRARGQQQGADQAAANVQLAGQQAPVVDQQPVVNQQQQGNQQPVVNQQQQGGNARPQRPPLVEEYMEDQDEDDTMVGVAEIVN</sequence>
<accession>A0A6A5GY85</accession>
<dbReference type="AlphaFoldDB" id="A0A6A5GY85"/>
<dbReference type="PANTHER" id="PTHR47645:SF1">
    <property type="entry name" value="C2H2-TYPE DOMAIN-CONTAINING PROTEIN-RELATED"/>
    <property type="match status" value="1"/>
</dbReference>
<dbReference type="GeneID" id="9799279"/>
<evidence type="ECO:0000256" key="1">
    <source>
        <dbReference type="SAM" id="MobiDB-lite"/>
    </source>
</evidence>
<proteinExistence type="predicted"/>
<evidence type="ECO:0000256" key="2">
    <source>
        <dbReference type="SAM" id="Phobius"/>
    </source>
</evidence>
<organism evidence="3 4">
    <name type="scientific">Caenorhabditis remanei</name>
    <name type="common">Caenorhabditis vulgaris</name>
    <dbReference type="NCBI Taxonomy" id="31234"/>
    <lineage>
        <taxon>Eukaryota</taxon>
        <taxon>Metazoa</taxon>
        <taxon>Ecdysozoa</taxon>
        <taxon>Nematoda</taxon>
        <taxon>Chromadorea</taxon>
        <taxon>Rhabditida</taxon>
        <taxon>Rhabditina</taxon>
        <taxon>Rhabditomorpha</taxon>
        <taxon>Rhabditoidea</taxon>
        <taxon>Rhabditidae</taxon>
        <taxon>Peloderinae</taxon>
        <taxon>Caenorhabditis</taxon>
    </lineage>
</organism>
<feature type="region of interest" description="Disordered" evidence="1">
    <location>
        <begin position="665"/>
        <end position="791"/>
    </location>
</feature>
<evidence type="ECO:0000313" key="4">
    <source>
        <dbReference type="Proteomes" id="UP000483820"/>
    </source>
</evidence>
<dbReference type="KEGG" id="crq:GCK72_008687"/>
<feature type="compositionally biased region" description="Low complexity" evidence="1">
    <location>
        <begin position="736"/>
        <end position="785"/>
    </location>
</feature>
<feature type="compositionally biased region" description="Basic and acidic residues" evidence="1">
    <location>
        <begin position="13"/>
        <end position="31"/>
    </location>
</feature>
<dbReference type="PANTHER" id="PTHR47645">
    <property type="entry name" value="PROTEIN CBG08267"/>
    <property type="match status" value="1"/>
</dbReference>
<gene>
    <name evidence="3" type="ORF">GCK72_008687</name>
</gene>
<evidence type="ECO:0000313" key="3">
    <source>
        <dbReference type="EMBL" id="KAF1760438.1"/>
    </source>
</evidence>
<name>A0A6A5GY85_CAERE</name>
<comment type="caution">
    <text evidence="3">The sequence shown here is derived from an EMBL/GenBank/DDBJ whole genome shotgun (WGS) entry which is preliminary data.</text>
</comment>
<keyword evidence="2" id="KW-1133">Transmembrane helix</keyword>